<reference evidence="6 7" key="2">
    <citation type="journal article" date="2017" name="Genome Biol.">
        <title>New reference genome sequences of hot pepper reveal the massive evolution of plant disease-resistance genes by retroduplication.</title>
        <authorList>
            <person name="Kim S."/>
            <person name="Park J."/>
            <person name="Yeom S.I."/>
            <person name="Kim Y.M."/>
            <person name="Seo E."/>
            <person name="Kim K.T."/>
            <person name="Kim M.S."/>
            <person name="Lee J.M."/>
            <person name="Cheong K."/>
            <person name="Shin H.S."/>
            <person name="Kim S.B."/>
            <person name="Han K."/>
            <person name="Lee J."/>
            <person name="Park M."/>
            <person name="Lee H.A."/>
            <person name="Lee H.Y."/>
            <person name="Lee Y."/>
            <person name="Oh S."/>
            <person name="Lee J.H."/>
            <person name="Choi E."/>
            <person name="Choi E."/>
            <person name="Lee S.E."/>
            <person name="Jeon J."/>
            <person name="Kim H."/>
            <person name="Choi G."/>
            <person name="Song H."/>
            <person name="Lee J."/>
            <person name="Lee S.C."/>
            <person name="Kwon J.K."/>
            <person name="Lee H.Y."/>
            <person name="Koo N."/>
            <person name="Hong Y."/>
            <person name="Kim R.W."/>
            <person name="Kang W.H."/>
            <person name="Huh J.H."/>
            <person name="Kang B.C."/>
            <person name="Yang T.J."/>
            <person name="Lee Y.H."/>
            <person name="Bennetzen J.L."/>
            <person name="Choi D."/>
        </authorList>
    </citation>
    <scope>NUCLEOTIDE SEQUENCE [LARGE SCALE GENOMIC DNA]</scope>
    <source>
        <strain evidence="7">cv. CM334</strain>
    </source>
</reference>
<keyword evidence="4" id="KW-0067">ATP-binding</keyword>
<evidence type="ECO:0000259" key="5">
    <source>
        <dbReference type="Pfam" id="PF00931"/>
    </source>
</evidence>
<sequence length="258" mass="29345">MGSVDVSLDHLKWFLSSYSDVLSSIRSRHWKIQQQLEHFQKKHNGDRSFVIIRDIIKEIILIMREVAEIDENKVSDLVLNNTTDVATPHTSQFDGITSMSEEIVGFDEVVNNLRRQLIGGLSGLDVISIVGMPGLGKTTLANKLFFDQLVVSHFDVRAQCCVSQVYTRKDLLLTILRGVEKDAVISDNLPENELADKLRKLLLVQRYLILVDDVWEKIAWDDLKPCFCDANNRSRIIVTTRLGDVAYHAQLVSDPHFL</sequence>
<proteinExistence type="inferred from homology"/>
<evidence type="ECO:0000256" key="3">
    <source>
        <dbReference type="ARBA" id="ARBA00022821"/>
    </source>
</evidence>
<dbReference type="Pfam" id="PF00931">
    <property type="entry name" value="NB-ARC"/>
    <property type="match status" value="1"/>
</dbReference>
<evidence type="ECO:0000256" key="4">
    <source>
        <dbReference type="ARBA" id="ARBA00022840"/>
    </source>
</evidence>
<dbReference type="Gramene" id="PHT67721">
    <property type="protein sequence ID" value="PHT67721"/>
    <property type="gene ID" value="T459_27208"/>
</dbReference>
<reference evidence="6 7" key="1">
    <citation type="journal article" date="2014" name="Nat. Genet.">
        <title>Genome sequence of the hot pepper provides insights into the evolution of pungency in Capsicum species.</title>
        <authorList>
            <person name="Kim S."/>
            <person name="Park M."/>
            <person name="Yeom S.I."/>
            <person name="Kim Y.M."/>
            <person name="Lee J.M."/>
            <person name="Lee H.A."/>
            <person name="Seo E."/>
            <person name="Choi J."/>
            <person name="Cheong K."/>
            <person name="Kim K.T."/>
            <person name="Jung K."/>
            <person name="Lee G.W."/>
            <person name="Oh S.K."/>
            <person name="Bae C."/>
            <person name="Kim S.B."/>
            <person name="Lee H.Y."/>
            <person name="Kim S.Y."/>
            <person name="Kim M.S."/>
            <person name="Kang B.C."/>
            <person name="Jo Y.D."/>
            <person name="Yang H.B."/>
            <person name="Jeong H.J."/>
            <person name="Kang W.H."/>
            <person name="Kwon J.K."/>
            <person name="Shin C."/>
            <person name="Lim J.Y."/>
            <person name="Park J.H."/>
            <person name="Huh J.H."/>
            <person name="Kim J.S."/>
            <person name="Kim B.D."/>
            <person name="Cohen O."/>
            <person name="Paran I."/>
            <person name="Suh M.C."/>
            <person name="Lee S.B."/>
            <person name="Kim Y.K."/>
            <person name="Shin Y."/>
            <person name="Noh S.J."/>
            <person name="Park J."/>
            <person name="Seo Y.S."/>
            <person name="Kwon S.Y."/>
            <person name="Kim H.A."/>
            <person name="Park J.M."/>
            <person name="Kim H.J."/>
            <person name="Choi S.B."/>
            <person name="Bosland P.W."/>
            <person name="Reeves G."/>
            <person name="Jo S.H."/>
            <person name="Lee B.W."/>
            <person name="Cho H.T."/>
            <person name="Choi H.S."/>
            <person name="Lee M.S."/>
            <person name="Yu Y."/>
            <person name="Do Choi Y."/>
            <person name="Park B.S."/>
            <person name="van Deynze A."/>
            <person name="Ashrafi H."/>
            <person name="Hill T."/>
            <person name="Kim W.T."/>
            <person name="Pai H.S."/>
            <person name="Ahn H.K."/>
            <person name="Yeam I."/>
            <person name="Giovannoni J.J."/>
            <person name="Rose J.K."/>
            <person name="Sorensen I."/>
            <person name="Lee S.J."/>
            <person name="Kim R.W."/>
            <person name="Choi I.Y."/>
            <person name="Choi B.S."/>
            <person name="Lim J.S."/>
            <person name="Lee Y.H."/>
            <person name="Choi D."/>
        </authorList>
    </citation>
    <scope>NUCLEOTIDE SEQUENCE [LARGE SCALE GENOMIC DNA]</scope>
    <source>
        <strain evidence="7">cv. CM334</strain>
    </source>
</reference>
<dbReference type="PANTHER" id="PTHR36766">
    <property type="entry name" value="PLANT BROAD-SPECTRUM MILDEW RESISTANCE PROTEIN RPW8"/>
    <property type="match status" value="1"/>
</dbReference>
<dbReference type="GO" id="GO:0006952">
    <property type="term" value="P:defense response"/>
    <property type="evidence" value="ECO:0007669"/>
    <property type="project" value="UniProtKB-KW"/>
</dbReference>
<dbReference type="SUPFAM" id="SSF52540">
    <property type="entry name" value="P-loop containing nucleoside triphosphate hydrolases"/>
    <property type="match status" value="1"/>
</dbReference>
<dbReference type="Proteomes" id="UP000222542">
    <property type="component" value="Unassembled WGS sequence"/>
</dbReference>
<evidence type="ECO:0000256" key="2">
    <source>
        <dbReference type="ARBA" id="ARBA00022741"/>
    </source>
</evidence>
<evidence type="ECO:0000256" key="1">
    <source>
        <dbReference type="ARBA" id="ARBA00008894"/>
    </source>
</evidence>
<evidence type="ECO:0000313" key="6">
    <source>
        <dbReference type="EMBL" id="PHT67721.1"/>
    </source>
</evidence>
<accession>A0A2G2YDU3</accession>
<dbReference type="PRINTS" id="PR00364">
    <property type="entry name" value="DISEASERSIST"/>
</dbReference>
<dbReference type="OMA" id="MISHNRI"/>
<keyword evidence="3" id="KW-0611">Plant defense</keyword>
<dbReference type="InterPro" id="IPR027417">
    <property type="entry name" value="P-loop_NTPase"/>
</dbReference>
<dbReference type="EMBL" id="AYRZ02000011">
    <property type="protein sequence ID" value="PHT67721.1"/>
    <property type="molecule type" value="Genomic_DNA"/>
</dbReference>
<gene>
    <name evidence="6" type="ORF">T459_27208</name>
</gene>
<name>A0A2G2YDU3_CAPAN</name>
<comment type="similarity">
    <text evidence="1">Belongs to the disease resistance NB-LRR family.</text>
</comment>
<dbReference type="Gene3D" id="3.40.50.300">
    <property type="entry name" value="P-loop containing nucleotide triphosphate hydrolases"/>
    <property type="match status" value="1"/>
</dbReference>
<dbReference type="STRING" id="4072.A0A2G2YDU3"/>
<evidence type="ECO:0000313" key="7">
    <source>
        <dbReference type="Proteomes" id="UP000222542"/>
    </source>
</evidence>
<dbReference type="GO" id="GO:0005524">
    <property type="term" value="F:ATP binding"/>
    <property type="evidence" value="ECO:0007669"/>
    <property type="project" value="UniProtKB-KW"/>
</dbReference>
<feature type="domain" description="NB-ARC" evidence="5">
    <location>
        <begin position="110"/>
        <end position="254"/>
    </location>
</feature>
<dbReference type="AlphaFoldDB" id="A0A2G2YDU3"/>
<protein>
    <recommendedName>
        <fullName evidence="5">NB-ARC domain-containing protein</fullName>
    </recommendedName>
</protein>
<dbReference type="PANTHER" id="PTHR36766:SF44">
    <property type="entry name" value="NBS-CODING RESISTANCE GENE ANALOG"/>
    <property type="match status" value="1"/>
</dbReference>
<comment type="caution">
    <text evidence="6">The sequence shown here is derived from an EMBL/GenBank/DDBJ whole genome shotgun (WGS) entry which is preliminary data.</text>
</comment>
<dbReference type="FunFam" id="3.40.50.300:FF:001091">
    <property type="entry name" value="Probable disease resistance protein At1g61300"/>
    <property type="match status" value="1"/>
</dbReference>
<keyword evidence="7" id="KW-1185">Reference proteome</keyword>
<dbReference type="InterPro" id="IPR002182">
    <property type="entry name" value="NB-ARC"/>
</dbReference>
<dbReference type="GO" id="GO:0043531">
    <property type="term" value="F:ADP binding"/>
    <property type="evidence" value="ECO:0007669"/>
    <property type="project" value="InterPro"/>
</dbReference>
<organism evidence="6 7">
    <name type="scientific">Capsicum annuum</name>
    <name type="common">Capsicum pepper</name>
    <dbReference type="NCBI Taxonomy" id="4072"/>
    <lineage>
        <taxon>Eukaryota</taxon>
        <taxon>Viridiplantae</taxon>
        <taxon>Streptophyta</taxon>
        <taxon>Embryophyta</taxon>
        <taxon>Tracheophyta</taxon>
        <taxon>Spermatophyta</taxon>
        <taxon>Magnoliopsida</taxon>
        <taxon>eudicotyledons</taxon>
        <taxon>Gunneridae</taxon>
        <taxon>Pentapetalae</taxon>
        <taxon>asterids</taxon>
        <taxon>lamiids</taxon>
        <taxon>Solanales</taxon>
        <taxon>Solanaceae</taxon>
        <taxon>Solanoideae</taxon>
        <taxon>Capsiceae</taxon>
        <taxon>Capsicum</taxon>
    </lineage>
</organism>
<keyword evidence="2" id="KW-0547">Nucleotide-binding</keyword>